<dbReference type="GO" id="GO:0008881">
    <property type="term" value="F:glutamate racemase activity"/>
    <property type="evidence" value="ECO:0007669"/>
    <property type="project" value="UniProtKB-UniRule"/>
</dbReference>
<comment type="pathway">
    <text evidence="7">Cell wall biogenesis; peptidoglycan biosynthesis.</text>
</comment>
<dbReference type="PANTHER" id="PTHR21198">
    <property type="entry name" value="GLUTAMATE RACEMASE"/>
    <property type="match status" value="1"/>
</dbReference>
<dbReference type="InterPro" id="IPR001920">
    <property type="entry name" value="Asp/Glu_race"/>
</dbReference>
<comment type="similarity">
    <text evidence="7">Belongs to the aspartate/glutamate racemases family.</text>
</comment>
<evidence type="ECO:0000313" key="8">
    <source>
        <dbReference type="EMBL" id="MBD8524189.1"/>
    </source>
</evidence>
<reference evidence="8 9" key="1">
    <citation type="submission" date="2020-09" db="EMBL/GenBank/DDBJ databases">
        <title>Pseudoxanthomonas sp. CAU 1598 isolated from sand of Yaerae Beach.</title>
        <authorList>
            <person name="Kim W."/>
        </authorList>
    </citation>
    <scope>NUCLEOTIDE SEQUENCE [LARGE SCALE GENOMIC DNA]</scope>
    <source>
        <strain evidence="8 9">CAU 1598</strain>
    </source>
</reference>
<dbReference type="InterPro" id="IPR015942">
    <property type="entry name" value="Asp/Glu/hydantoin_racemase"/>
</dbReference>
<evidence type="ECO:0000256" key="7">
    <source>
        <dbReference type="HAMAP-Rule" id="MF_00258"/>
    </source>
</evidence>
<feature type="binding site" evidence="7">
    <location>
        <begin position="41"/>
        <end position="42"/>
    </location>
    <ligand>
        <name>substrate</name>
    </ligand>
</feature>
<evidence type="ECO:0000256" key="3">
    <source>
        <dbReference type="ARBA" id="ARBA00022960"/>
    </source>
</evidence>
<protein>
    <recommendedName>
        <fullName evidence="2 7">Glutamate racemase</fullName>
        <ecNumber evidence="2 7">5.1.1.3</ecNumber>
    </recommendedName>
</protein>
<evidence type="ECO:0000256" key="6">
    <source>
        <dbReference type="ARBA" id="ARBA00023316"/>
    </source>
</evidence>
<evidence type="ECO:0000256" key="5">
    <source>
        <dbReference type="ARBA" id="ARBA00023235"/>
    </source>
</evidence>
<organism evidence="8 9">
    <name type="scientific">Pseudomarimonas arenosa</name>
    <dbReference type="NCBI Taxonomy" id="2774145"/>
    <lineage>
        <taxon>Bacteria</taxon>
        <taxon>Pseudomonadati</taxon>
        <taxon>Pseudomonadota</taxon>
        <taxon>Gammaproteobacteria</taxon>
        <taxon>Lysobacterales</taxon>
        <taxon>Lysobacteraceae</taxon>
        <taxon>Pseudomarimonas</taxon>
    </lineage>
</organism>
<dbReference type="NCBIfam" id="TIGR00067">
    <property type="entry name" value="glut_race"/>
    <property type="match status" value="1"/>
</dbReference>
<keyword evidence="9" id="KW-1185">Reference proteome</keyword>
<keyword evidence="5 7" id="KW-0413">Isomerase</keyword>
<dbReference type="GO" id="GO:0071555">
    <property type="term" value="P:cell wall organization"/>
    <property type="evidence" value="ECO:0007669"/>
    <property type="project" value="UniProtKB-KW"/>
</dbReference>
<feature type="binding site" evidence="7">
    <location>
        <begin position="73"/>
        <end position="74"/>
    </location>
    <ligand>
        <name>substrate</name>
    </ligand>
</feature>
<dbReference type="EMBL" id="JACYTR010000001">
    <property type="protein sequence ID" value="MBD8524189.1"/>
    <property type="molecule type" value="Genomic_DNA"/>
</dbReference>
<evidence type="ECO:0000256" key="2">
    <source>
        <dbReference type="ARBA" id="ARBA00013090"/>
    </source>
</evidence>
<dbReference type="PROSITE" id="PS00923">
    <property type="entry name" value="ASP_GLU_RACEMASE_1"/>
    <property type="match status" value="1"/>
</dbReference>
<dbReference type="InterPro" id="IPR004391">
    <property type="entry name" value="Glu_race"/>
</dbReference>
<keyword evidence="6 7" id="KW-0961">Cell wall biogenesis/degradation</keyword>
<evidence type="ECO:0000313" key="9">
    <source>
        <dbReference type="Proteomes" id="UP000613768"/>
    </source>
</evidence>
<dbReference type="InterPro" id="IPR033134">
    <property type="entry name" value="Asp/Glu_racemase_AS_2"/>
</dbReference>
<feature type="active site" description="Proton donor/acceptor" evidence="7">
    <location>
        <position position="182"/>
    </location>
</feature>
<gene>
    <name evidence="7 8" type="primary">murI</name>
    <name evidence="8" type="ORF">IFO71_00390</name>
</gene>
<dbReference type="PANTHER" id="PTHR21198:SF2">
    <property type="entry name" value="GLUTAMATE RACEMASE"/>
    <property type="match status" value="1"/>
</dbReference>
<dbReference type="InterPro" id="IPR018187">
    <property type="entry name" value="Asp/Glu_racemase_AS_1"/>
</dbReference>
<feature type="binding site" evidence="7">
    <location>
        <begin position="183"/>
        <end position="184"/>
    </location>
    <ligand>
        <name>substrate</name>
    </ligand>
</feature>
<name>A0AAW3ZHG2_9GAMM</name>
<feature type="binding site" evidence="7">
    <location>
        <begin position="9"/>
        <end position="10"/>
    </location>
    <ligand>
        <name>substrate</name>
    </ligand>
</feature>
<accession>A0AAW3ZHG2</accession>
<comment type="function">
    <text evidence="7">Provides the (R)-glutamate required for cell wall biosynthesis.</text>
</comment>
<comment type="caution">
    <text evidence="8">The sequence shown here is derived from an EMBL/GenBank/DDBJ whole genome shotgun (WGS) entry which is preliminary data.</text>
</comment>
<dbReference type="Gene3D" id="3.40.50.1860">
    <property type="match status" value="2"/>
</dbReference>
<dbReference type="Proteomes" id="UP000613768">
    <property type="component" value="Unassembled WGS sequence"/>
</dbReference>
<dbReference type="SUPFAM" id="SSF53681">
    <property type="entry name" value="Aspartate/glutamate racemase"/>
    <property type="match status" value="2"/>
</dbReference>
<proteinExistence type="inferred from homology"/>
<dbReference type="GO" id="GO:0009252">
    <property type="term" value="P:peptidoglycan biosynthetic process"/>
    <property type="evidence" value="ECO:0007669"/>
    <property type="project" value="UniProtKB-UniRule"/>
</dbReference>
<feature type="active site" description="Proton donor/acceptor" evidence="7">
    <location>
        <position position="72"/>
    </location>
</feature>
<dbReference type="HAMAP" id="MF_00258">
    <property type="entry name" value="Glu_racemase"/>
    <property type="match status" value="1"/>
</dbReference>
<sequence>MRARIGVFDSGVGGLTVLRRLLERLPNAEYHYLGDTARVPYGIRSADTIVEYSREGLSYLRGLGVDLLVVACNTSSAIAVPSLHDEFSHPLIGVVNDGVEIASDLAQRGALVLGTRATIMADIYQRQIAQRRPALPVRGLACPLFVPIVEEGWADSQVAVDVARRYLDQCSDFSFDLVLLGCTHFPIMQATLERAVGQDVRVVDPSVRVASRVAGCLPSAASGGCPEVHFHVTDSPEGFTRVARAMGMPIHNEVKHVDVAALLS</sequence>
<dbReference type="EC" id="5.1.1.3" evidence="2 7"/>
<dbReference type="RefSeq" id="WP_192027536.1">
    <property type="nucleotide sequence ID" value="NZ_JACYTR010000001.1"/>
</dbReference>
<dbReference type="AlphaFoldDB" id="A0AAW3ZHG2"/>
<dbReference type="PROSITE" id="PS00924">
    <property type="entry name" value="ASP_GLU_RACEMASE_2"/>
    <property type="match status" value="1"/>
</dbReference>
<keyword evidence="4 7" id="KW-0573">Peptidoglycan synthesis</keyword>
<dbReference type="GO" id="GO:0008360">
    <property type="term" value="P:regulation of cell shape"/>
    <property type="evidence" value="ECO:0007669"/>
    <property type="project" value="UniProtKB-KW"/>
</dbReference>
<evidence type="ECO:0000256" key="1">
    <source>
        <dbReference type="ARBA" id="ARBA00001602"/>
    </source>
</evidence>
<dbReference type="Pfam" id="PF01177">
    <property type="entry name" value="Asp_Glu_race"/>
    <property type="match status" value="1"/>
</dbReference>
<evidence type="ECO:0000256" key="4">
    <source>
        <dbReference type="ARBA" id="ARBA00022984"/>
    </source>
</evidence>
<keyword evidence="3 7" id="KW-0133">Cell shape</keyword>
<comment type="catalytic activity">
    <reaction evidence="1 7">
        <text>L-glutamate = D-glutamate</text>
        <dbReference type="Rhea" id="RHEA:12813"/>
        <dbReference type="ChEBI" id="CHEBI:29985"/>
        <dbReference type="ChEBI" id="CHEBI:29986"/>
        <dbReference type="EC" id="5.1.1.3"/>
    </reaction>
</comment>